<feature type="domain" description="Polypeptide-transport-associated ShlB-type" evidence="6">
    <location>
        <begin position="57"/>
        <end position="131"/>
    </location>
</feature>
<feature type="signal peptide" evidence="4">
    <location>
        <begin position="1"/>
        <end position="43"/>
    </location>
</feature>
<name>A0A1X7H6N2_TRICW</name>
<dbReference type="PANTHER" id="PTHR34597:SF6">
    <property type="entry name" value="BLR6126 PROTEIN"/>
    <property type="match status" value="1"/>
</dbReference>
<dbReference type="RefSeq" id="WP_233212077.1">
    <property type="nucleotide sequence ID" value="NZ_BSQD01000019.1"/>
</dbReference>
<dbReference type="AlphaFoldDB" id="A0A1X7H6N2"/>
<keyword evidence="1" id="KW-0472">Membrane</keyword>
<dbReference type="InterPro" id="IPR051544">
    <property type="entry name" value="TPS_OM_transporter"/>
</dbReference>
<dbReference type="Gene3D" id="2.40.160.50">
    <property type="entry name" value="membrane protein fhac: a member of the omp85/tpsb transporter family"/>
    <property type="match status" value="1"/>
</dbReference>
<gene>
    <name evidence="7" type="ORF">SAMN06295900_121107</name>
</gene>
<reference evidence="8" key="1">
    <citation type="submission" date="2017-04" db="EMBL/GenBank/DDBJ databases">
        <authorList>
            <person name="Varghese N."/>
            <person name="Submissions S."/>
        </authorList>
    </citation>
    <scope>NUCLEOTIDE SEQUENCE [LARGE SCALE GENOMIC DNA]</scope>
    <source>
        <strain evidence="8">Ballard 720</strain>
    </source>
</reference>
<evidence type="ECO:0000256" key="4">
    <source>
        <dbReference type="SAM" id="SignalP"/>
    </source>
</evidence>
<organism evidence="7 8">
    <name type="scientific">Trinickia caryophylli</name>
    <name type="common">Paraburkholderia caryophylli</name>
    <dbReference type="NCBI Taxonomy" id="28094"/>
    <lineage>
        <taxon>Bacteria</taxon>
        <taxon>Pseudomonadati</taxon>
        <taxon>Pseudomonadota</taxon>
        <taxon>Betaproteobacteria</taxon>
        <taxon>Burkholderiales</taxon>
        <taxon>Burkholderiaceae</taxon>
        <taxon>Trinickia</taxon>
    </lineage>
</organism>
<feature type="domain" description="Haemolysin activator HlyB C-terminal" evidence="5">
    <location>
        <begin position="197"/>
        <end position="510"/>
    </location>
</feature>
<evidence type="ECO:0000313" key="8">
    <source>
        <dbReference type="Proteomes" id="UP000192911"/>
    </source>
</evidence>
<keyword evidence="4" id="KW-0732">Signal</keyword>
<evidence type="ECO:0000256" key="3">
    <source>
        <dbReference type="ARBA" id="ARBA00023237"/>
    </source>
</evidence>
<proteinExistence type="predicted"/>
<accession>A0A1X7H6N2</accession>
<dbReference type="STRING" id="28094.SAMN06295900_121107"/>
<evidence type="ECO:0000256" key="1">
    <source>
        <dbReference type="ARBA" id="ARBA00022452"/>
    </source>
</evidence>
<dbReference type="InterPro" id="IPR013686">
    <property type="entry name" value="Polypept-transport_assoc_ShlB"/>
</dbReference>
<dbReference type="Gene3D" id="3.10.20.310">
    <property type="entry name" value="membrane protein fhac"/>
    <property type="match status" value="1"/>
</dbReference>
<evidence type="ECO:0000256" key="2">
    <source>
        <dbReference type="ARBA" id="ARBA00022692"/>
    </source>
</evidence>
<dbReference type="GO" id="GO:0098046">
    <property type="term" value="C:type V protein secretion system complex"/>
    <property type="evidence" value="ECO:0007669"/>
    <property type="project" value="TreeGrafter"/>
</dbReference>
<evidence type="ECO:0000259" key="6">
    <source>
        <dbReference type="Pfam" id="PF08479"/>
    </source>
</evidence>
<dbReference type="Pfam" id="PF08479">
    <property type="entry name" value="POTRA_2"/>
    <property type="match status" value="1"/>
</dbReference>
<dbReference type="GO" id="GO:0008320">
    <property type="term" value="F:protein transmembrane transporter activity"/>
    <property type="evidence" value="ECO:0007669"/>
    <property type="project" value="TreeGrafter"/>
</dbReference>
<dbReference type="InterPro" id="IPR005565">
    <property type="entry name" value="Hemolysn_activator_HlyB_C"/>
</dbReference>
<keyword evidence="2" id="KW-0812">Transmembrane</keyword>
<dbReference type="GeneID" id="95548296"/>
<dbReference type="PANTHER" id="PTHR34597">
    <property type="entry name" value="SLR1661 PROTEIN"/>
    <property type="match status" value="1"/>
</dbReference>
<evidence type="ECO:0000313" key="7">
    <source>
        <dbReference type="EMBL" id="SMF79790.1"/>
    </source>
</evidence>
<feature type="chain" id="PRO_5010859869" evidence="4">
    <location>
        <begin position="44"/>
        <end position="548"/>
    </location>
</feature>
<dbReference type="Proteomes" id="UP000192911">
    <property type="component" value="Unassembled WGS sequence"/>
</dbReference>
<evidence type="ECO:0000259" key="5">
    <source>
        <dbReference type="Pfam" id="PF03865"/>
    </source>
</evidence>
<protein>
    <submittedName>
        <fullName evidence="7">Hemolysin activation/secretion protein</fullName>
    </submittedName>
</protein>
<keyword evidence="1" id="KW-1134">Transmembrane beta strand</keyword>
<keyword evidence="3" id="KW-0998">Cell outer membrane</keyword>
<keyword evidence="8" id="KW-1185">Reference proteome</keyword>
<dbReference type="Pfam" id="PF03865">
    <property type="entry name" value="ShlB"/>
    <property type="match status" value="1"/>
</dbReference>
<sequence length="548" mass="59534">MTPAVNGVEVRVGRGTRRRWWGAISMGTLAAAAAVVAAAQAQAQTTAQPAVTPSDTFDVNEYIVRGNSVLQPIDIEKAVYPYAGPGRSLHDVEAARDALQKTYQDKGYQSVVVELPSQRVTNGVIYLQVVETKVGRVRIEGATYASPQLIRDAVPALTEGTVPDFTRAQAQLADLNKTADRQVVPLLRPGVMPQTVDVDLKVDDHRPLHGSLELNNDRSPDTAPLRTVASLSYSNVWQLGHVLSGSFLIAPQRPRDAQVYSLSYLAPLERSHWSLLATAFHSNSNVASLGGTNVLGKGTAFGLSAVYALPSSDTYSQSASVGVDYRHFDERDTFAGFTTTAPLTYAPLTLSYNGQLNRRTSVTTIGASLVTNLRGIGSNANEFDNKRYNATSDFLYGKLDFTHLQTLAHDMQVNARVDAQFANSPLVSSEQFAAGGMNTVRGYLQAEETGDNGVIASLEWRSPSIARYLGSGVNEWRFHAFVDAAHLWLLSPLPEQTASFNLLSVGIGSRIKLLRYAAADVEMAFPLKAGVNTRAYNPRFDFYLRASF</sequence>
<dbReference type="EMBL" id="FXAH01000021">
    <property type="protein sequence ID" value="SMF79790.1"/>
    <property type="molecule type" value="Genomic_DNA"/>
</dbReference>
<dbReference type="GO" id="GO:0046819">
    <property type="term" value="P:protein secretion by the type V secretion system"/>
    <property type="evidence" value="ECO:0007669"/>
    <property type="project" value="TreeGrafter"/>
</dbReference>